<dbReference type="Pfam" id="PF02631">
    <property type="entry name" value="RecX_HTH2"/>
    <property type="match status" value="1"/>
</dbReference>
<dbReference type="Proteomes" id="UP000199158">
    <property type="component" value="Unassembled WGS sequence"/>
</dbReference>
<keyword evidence="4 5" id="KW-0963">Cytoplasm</keyword>
<dbReference type="Pfam" id="PF21982">
    <property type="entry name" value="RecX_HTH1"/>
    <property type="match status" value="1"/>
</dbReference>
<dbReference type="InterPro" id="IPR036388">
    <property type="entry name" value="WH-like_DNA-bd_sf"/>
</dbReference>
<sequence length="210" mass="24327">MLITAIEKRKGTRSAVYVDGEYAMMLDAEIIFNAGLKAGREIDQNALFELQKQSDLRRTRERALYLLGYKSHTKKELTDKLAKTSDEDTAAEIAGRMEELGLVNDADYAERYARQLANSKGYGMSRIRQQLYKKGIDRELIDDTLEQLAQTVDVDEKISELIERKYQRYLGTKKGVDKTINALIRLGYRYDDIRRVLNTFDTPQEYDYDE</sequence>
<dbReference type="EMBL" id="FOCG01000001">
    <property type="protein sequence ID" value="SEM84515.1"/>
    <property type="molecule type" value="Genomic_DNA"/>
</dbReference>
<dbReference type="HAMAP" id="MF_01114">
    <property type="entry name" value="RecX"/>
    <property type="match status" value="1"/>
</dbReference>
<dbReference type="RefSeq" id="WP_092754119.1">
    <property type="nucleotide sequence ID" value="NZ_FOCG01000001.1"/>
</dbReference>
<evidence type="ECO:0000313" key="8">
    <source>
        <dbReference type="EMBL" id="SEM84515.1"/>
    </source>
</evidence>
<evidence type="ECO:0000256" key="1">
    <source>
        <dbReference type="ARBA" id="ARBA00004496"/>
    </source>
</evidence>
<dbReference type="PANTHER" id="PTHR33602:SF1">
    <property type="entry name" value="REGULATORY PROTEIN RECX FAMILY PROTEIN"/>
    <property type="match status" value="1"/>
</dbReference>
<dbReference type="STRING" id="474960.SAMN05216180_2017"/>
<dbReference type="OrthoDB" id="1734100at2"/>
<reference evidence="8 9" key="1">
    <citation type="submission" date="2016-10" db="EMBL/GenBank/DDBJ databases">
        <authorList>
            <person name="de Groot N.N."/>
        </authorList>
    </citation>
    <scope>NUCLEOTIDE SEQUENCE [LARGE SCALE GENOMIC DNA]</scope>
    <source>
        <strain evidence="8 9">CGMCC 1.5070</strain>
    </source>
</reference>
<dbReference type="AlphaFoldDB" id="A0A1H8BNU1"/>
<feature type="domain" description="RecX first three-helical" evidence="7">
    <location>
        <begin position="60"/>
        <end position="92"/>
    </location>
</feature>
<proteinExistence type="inferred from homology"/>
<dbReference type="Gene3D" id="1.10.10.10">
    <property type="entry name" value="Winged helix-like DNA-binding domain superfamily/Winged helix DNA-binding domain"/>
    <property type="match status" value="3"/>
</dbReference>
<evidence type="ECO:0000256" key="5">
    <source>
        <dbReference type="HAMAP-Rule" id="MF_01114"/>
    </source>
</evidence>
<protein>
    <recommendedName>
        <fullName evidence="3 5">Regulatory protein RecX</fullName>
    </recommendedName>
</protein>
<evidence type="ECO:0000256" key="2">
    <source>
        <dbReference type="ARBA" id="ARBA00009695"/>
    </source>
</evidence>
<dbReference type="InterPro" id="IPR053926">
    <property type="entry name" value="RecX_HTH_1st"/>
</dbReference>
<dbReference type="GO" id="GO:0006282">
    <property type="term" value="P:regulation of DNA repair"/>
    <property type="evidence" value="ECO:0007669"/>
    <property type="project" value="UniProtKB-UniRule"/>
</dbReference>
<evidence type="ECO:0000256" key="3">
    <source>
        <dbReference type="ARBA" id="ARBA00018111"/>
    </source>
</evidence>
<dbReference type="PANTHER" id="PTHR33602">
    <property type="entry name" value="REGULATORY PROTEIN RECX FAMILY PROTEIN"/>
    <property type="match status" value="1"/>
</dbReference>
<gene>
    <name evidence="5" type="primary">recX</name>
    <name evidence="8" type="ORF">SAMN05216180_2017</name>
</gene>
<evidence type="ECO:0000256" key="4">
    <source>
        <dbReference type="ARBA" id="ARBA00022490"/>
    </source>
</evidence>
<dbReference type="InterPro" id="IPR003783">
    <property type="entry name" value="Regulatory_RecX"/>
</dbReference>
<organism evidence="8 9">
    <name type="scientific">Hydrogenoanaerobacterium saccharovorans</name>
    <dbReference type="NCBI Taxonomy" id="474960"/>
    <lineage>
        <taxon>Bacteria</taxon>
        <taxon>Bacillati</taxon>
        <taxon>Bacillota</taxon>
        <taxon>Clostridia</taxon>
        <taxon>Eubacteriales</taxon>
        <taxon>Oscillospiraceae</taxon>
        <taxon>Hydrogenoanaerobacterium</taxon>
    </lineage>
</organism>
<comment type="function">
    <text evidence="5">Modulates RecA activity.</text>
</comment>
<comment type="similarity">
    <text evidence="2 5">Belongs to the RecX family.</text>
</comment>
<accession>A0A1H8BNU1</accession>
<evidence type="ECO:0000259" key="7">
    <source>
        <dbReference type="Pfam" id="PF21982"/>
    </source>
</evidence>
<evidence type="ECO:0000313" key="9">
    <source>
        <dbReference type="Proteomes" id="UP000199158"/>
    </source>
</evidence>
<comment type="subcellular location">
    <subcellularLocation>
        <location evidence="1 5">Cytoplasm</location>
    </subcellularLocation>
</comment>
<evidence type="ECO:0000259" key="6">
    <source>
        <dbReference type="Pfam" id="PF02631"/>
    </source>
</evidence>
<name>A0A1H8BNU1_9FIRM</name>
<dbReference type="InterPro" id="IPR053924">
    <property type="entry name" value="RecX_HTH_2nd"/>
</dbReference>
<dbReference type="GO" id="GO:0005737">
    <property type="term" value="C:cytoplasm"/>
    <property type="evidence" value="ECO:0007669"/>
    <property type="project" value="UniProtKB-SubCell"/>
</dbReference>
<keyword evidence="9" id="KW-1185">Reference proteome</keyword>
<feature type="domain" description="RecX second three-helical" evidence="6">
    <location>
        <begin position="104"/>
        <end position="145"/>
    </location>
</feature>